<feature type="region of interest" description="Disordered" evidence="4">
    <location>
        <begin position="1"/>
        <end position="29"/>
    </location>
</feature>
<feature type="domain" description="HTH araC/xylS-type" evidence="5">
    <location>
        <begin position="186"/>
        <end position="283"/>
    </location>
</feature>
<dbReference type="Pfam" id="PF12833">
    <property type="entry name" value="HTH_18"/>
    <property type="match status" value="1"/>
</dbReference>
<evidence type="ECO:0000313" key="7">
    <source>
        <dbReference type="Proteomes" id="UP000825051"/>
    </source>
</evidence>
<reference evidence="6" key="1">
    <citation type="submission" date="2021-08" db="EMBL/GenBank/DDBJ databases">
        <title>Genome of a novel bacterium of the phylum Verrucomicrobia, Oleiharenicola sp. KSB-15.</title>
        <authorList>
            <person name="Chung J.-H."/>
            <person name="Ahn J.-H."/>
            <person name="Yoon Y."/>
            <person name="Kim D.-Y."/>
            <person name="An S.-H."/>
            <person name="Park I."/>
            <person name="Yeon J."/>
        </authorList>
    </citation>
    <scope>NUCLEOTIDE SEQUENCE</scope>
    <source>
        <strain evidence="6">KSB-15</strain>
    </source>
</reference>
<keyword evidence="1" id="KW-0805">Transcription regulation</keyword>
<dbReference type="KEGG" id="ole:K0B96_13800"/>
<dbReference type="InterPro" id="IPR050204">
    <property type="entry name" value="AraC_XylS_family_regulators"/>
</dbReference>
<sequence>MKPLMSLNKPARPDIESAMPAASSSCGKSTRTDVQVSDTVCWYVWDGGFMAMGRAQGVVPRHAHHAIQIVVALEGEIAVQDEDEVWRSARGIVVGPDREHCFDGKGALAAMFLIDPESTEGVWLRASLQRDVTIMPEGRVAACVAELARFRDHPLESLEIGALIRHCVQALSAGALPARRLDPRVTKVLQQIQRSDDLRLSLAAAAKSAFLSPSRFQHLFKQQMGLPFRRYVLWRKLARAMVAMGREGTATAAAHAADFADAAHLTRTFIEMFGIPPTVMLRGVFFEIPSPFAGPS</sequence>
<evidence type="ECO:0000256" key="2">
    <source>
        <dbReference type="ARBA" id="ARBA00023125"/>
    </source>
</evidence>
<keyword evidence="2" id="KW-0238">DNA-binding</keyword>
<dbReference type="GO" id="GO:0043565">
    <property type="term" value="F:sequence-specific DNA binding"/>
    <property type="evidence" value="ECO:0007669"/>
    <property type="project" value="InterPro"/>
</dbReference>
<dbReference type="GO" id="GO:0003700">
    <property type="term" value="F:DNA-binding transcription factor activity"/>
    <property type="evidence" value="ECO:0007669"/>
    <property type="project" value="InterPro"/>
</dbReference>
<accession>A0A8F9TVI7</accession>
<dbReference type="PANTHER" id="PTHR46796">
    <property type="entry name" value="HTH-TYPE TRANSCRIPTIONAL ACTIVATOR RHAS-RELATED"/>
    <property type="match status" value="1"/>
</dbReference>
<protein>
    <submittedName>
        <fullName evidence="6">AraC family transcriptional regulator</fullName>
    </submittedName>
</protein>
<dbReference type="PROSITE" id="PS01124">
    <property type="entry name" value="HTH_ARAC_FAMILY_2"/>
    <property type="match status" value="1"/>
</dbReference>
<evidence type="ECO:0000256" key="4">
    <source>
        <dbReference type="SAM" id="MobiDB-lite"/>
    </source>
</evidence>
<dbReference type="AlphaFoldDB" id="A0A8F9TVI7"/>
<name>A0A8F9TVI7_9BACT</name>
<gene>
    <name evidence="6" type="ORF">K0B96_13800</name>
</gene>
<keyword evidence="7" id="KW-1185">Reference proteome</keyword>
<dbReference type="EMBL" id="CP080507">
    <property type="protein sequence ID" value="QYM78362.1"/>
    <property type="molecule type" value="Genomic_DNA"/>
</dbReference>
<dbReference type="InterPro" id="IPR018060">
    <property type="entry name" value="HTH_AraC"/>
</dbReference>
<dbReference type="SMART" id="SM00342">
    <property type="entry name" value="HTH_ARAC"/>
    <property type="match status" value="1"/>
</dbReference>
<proteinExistence type="predicted"/>
<keyword evidence="3" id="KW-0804">Transcription</keyword>
<dbReference type="RefSeq" id="WP_220161466.1">
    <property type="nucleotide sequence ID" value="NZ_CP080507.1"/>
</dbReference>
<evidence type="ECO:0000313" key="6">
    <source>
        <dbReference type="EMBL" id="QYM78362.1"/>
    </source>
</evidence>
<dbReference type="Proteomes" id="UP000825051">
    <property type="component" value="Chromosome"/>
</dbReference>
<dbReference type="Gene3D" id="1.10.10.60">
    <property type="entry name" value="Homeodomain-like"/>
    <property type="match status" value="1"/>
</dbReference>
<organism evidence="6 7">
    <name type="scientific">Horticoccus luteus</name>
    <dbReference type="NCBI Taxonomy" id="2862869"/>
    <lineage>
        <taxon>Bacteria</taxon>
        <taxon>Pseudomonadati</taxon>
        <taxon>Verrucomicrobiota</taxon>
        <taxon>Opitutia</taxon>
        <taxon>Opitutales</taxon>
        <taxon>Opitutaceae</taxon>
        <taxon>Horticoccus</taxon>
    </lineage>
</organism>
<evidence type="ECO:0000256" key="1">
    <source>
        <dbReference type="ARBA" id="ARBA00023015"/>
    </source>
</evidence>
<evidence type="ECO:0000259" key="5">
    <source>
        <dbReference type="PROSITE" id="PS01124"/>
    </source>
</evidence>
<evidence type="ECO:0000256" key="3">
    <source>
        <dbReference type="ARBA" id="ARBA00023163"/>
    </source>
</evidence>